<dbReference type="InterPro" id="IPR008197">
    <property type="entry name" value="WAP_dom"/>
</dbReference>
<dbReference type="SUPFAM" id="SSF57256">
    <property type="entry name" value="Elafin-like"/>
    <property type="match status" value="1"/>
</dbReference>
<dbReference type="Pfam" id="PF00095">
    <property type="entry name" value="WAP"/>
    <property type="match status" value="1"/>
</dbReference>
<proteinExistence type="predicted"/>
<dbReference type="PRINTS" id="PR00003">
    <property type="entry name" value="4DISULPHCORE"/>
</dbReference>
<keyword evidence="1" id="KW-0732">Signal</keyword>
<evidence type="ECO:0000259" key="2">
    <source>
        <dbReference type="PROSITE" id="PS51390"/>
    </source>
</evidence>
<dbReference type="GO" id="GO:0005576">
    <property type="term" value="C:extracellular region"/>
    <property type="evidence" value="ECO:0007669"/>
    <property type="project" value="InterPro"/>
</dbReference>
<evidence type="ECO:0000313" key="3">
    <source>
        <dbReference type="EMBL" id="FAA00660.1"/>
    </source>
</evidence>
<feature type="domain" description="WAP" evidence="2">
    <location>
        <begin position="65"/>
        <end position="113"/>
    </location>
</feature>
<evidence type="ECO:0000256" key="1">
    <source>
        <dbReference type="SAM" id="SignalP"/>
    </source>
</evidence>
<sequence length="113" mass="12175">MRFQGVLVVSALLVLGLLMVEAAVMKGQDTAEGPVLVKGQDSVQGQVPAKGHRPVEVQDLGRSPRAQKPGKCPNILIGCSKPNSRQCRNDFQCPGKEKCCYIDSCGYMCLQAQ</sequence>
<organism evidence="3">
    <name type="scientific">Dasypus novemcinctus</name>
    <name type="common">Nine-banded armadillo</name>
    <dbReference type="NCBI Taxonomy" id="9361"/>
    <lineage>
        <taxon>Eukaryota</taxon>
        <taxon>Metazoa</taxon>
        <taxon>Chordata</taxon>
        <taxon>Craniata</taxon>
        <taxon>Vertebrata</taxon>
        <taxon>Euteleostomi</taxon>
        <taxon>Mammalia</taxon>
        <taxon>Eutheria</taxon>
        <taxon>Xenarthra</taxon>
        <taxon>Cingulata</taxon>
        <taxon>Dasypodidae</taxon>
        <taxon>Dasypus</taxon>
    </lineage>
</organism>
<dbReference type="AlphaFoldDB" id="D3DMA9"/>
<dbReference type="GO" id="GO:0030414">
    <property type="term" value="F:peptidase inhibitor activity"/>
    <property type="evidence" value="ECO:0007669"/>
    <property type="project" value="InterPro"/>
</dbReference>
<dbReference type="Gene3D" id="4.10.75.10">
    <property type="entry name" value="Elafin-like"/>
    <property type="match status" value="1"/>
</dbReference>
<dbReference type="InterPro" id="IPR036645">
    <property type="entry name" value="Elafin-like_sf"/>
</dbReference>
<name>D3DMA9_DASNO</name>
<protein>
    <submittedName>
        <fullName evidence="3">Trappin-15</fullName>
    </submittedName>
</protein>
<dbReference type="PROSITE" id="PS51390">
    <property type="entry name" value="WAP"/>
    <property type="match status" value="1"/>
</dbReference>
<dbReference type="SMART" id="SM00217">
    <property type="entry name" value="WAP"/>
    <property type="match status" value="1"/>
</dbReference>
<accession>D3DMA9</accession>
<reference evidence="3" key="1">
    <citation type="journal article" date="2010" name="BMC Evol. Biol.">
        <title>Evolution of trappin genes in mammals.</title>
        <authorList>
            <person name="Kato A."/>
            <person name="Rooney A.P."/>
            <person name="Furutani Y."/>
            <person name="Hirose S."/>
        </authorList>
    </citation>
    <scope>NUCLEOTIDE SEQUENCE</scope>
</reference>
<dbReference type="EMBL" id="BR000325">
    <property type="protein sequence ID" value="FAA00660.1"/>
    <property type="molecule type" value="Genomic_DNA"/>
</dbReference>
<feature type="chain" id="PRO_5003042200" evidence="1">
    <location>
        <begin position="23"/>
        <end position="113"/>
    </location>
</feature>
<dbReference type="HOGENOM" id="CLU_149429_0_0_1"/>
<feature type="signal peptide" evidence="1">
    <location>
        <begin position="1"/>
        <end position="22"/>
    </location>
</feature>